<dbReference type="Pfam" id="PF03061">
    <property type="entry name" value="4HBT"/>
    <property type="match status" value="1"/>
</dbReference>
<evidence type="ECO:0000313" key="4">
    <source>
        <dbReference type="Proteomes" id="UP000271590"/>
    </source>
</evidence>
<evidence type="ECO:0000259" key="2">
    <source>
        <dbReference type="Pfam" id="PF03061"/>
    </source>
</evidence>
<gene>
    <name evidence="3" type="ORF">EH244_30965</name>
</gene>
<dbReference type="Gene3D" id="3.10.129.10">
    <property type="entry name" value="Hotdog Thioesterase"/>
    <property type="match status" value="1"/>
</dbReference>
<dbReference type="InterPro" id="IPR006683">
    <property type="entry name" value="Thioestr_dom"/>
</dbReference>
<dbReference type="EMBL" id="RQXU01000041">
    <property type="protein sequence ID" value="RRH80208.1"/>
    <property type="molecule type" value="Genomic_DNA"/>
</dbReference>
<dbReference type="Proteomes" id="UP000271590">
    <property type="component" value="Unassembled WGS sequence"/>
</dbReference>
<protein>
    <submittedName>
        <fullName evidence="3">PaaI family thioesterase</fullName>
    </submittedName>
</protein>
<accession>A0A3P3E567</accession>
<dbReference type="GO" id="GO:0016289">
    <property type="term" value="F:acyl-CoA hydrolase activity"/>
    <property type="evidence" value="ECO:0007669"/>
    <property type="project" value="UniProtKB-ARBA"/>
</dbReference>
<keyword evidence="1" id="KW-0378">Hydrolase</keyword>
<evidence type="ECO:0000313" key="3">
    <source>
        <dbReference type="EMBL" id="RRH80208.1"/>
    </source>
</evidence>
<dbReference type="AlphaFoldDB" id="A0A3P3E567"/>
<dbReference type="NCBIfam" id="TIGR00369">
    <property type="entry name" value="unchar_dom_1"/>
    <property type="match status" value="1"/>
</dbReference>
<proteinExistence type="predicted"/>
<dbReference type="InterPro" id="IPR003736">
    <property type="entry name" value="PAAI_dom"/>
</dbReference>
<dbReference type="SUPFAM" id="SSF54637">
    <property type="entry name" value="Thioesterase/thiol ester dehydrase-isomerase"/>
    <property type="match status" value="1"/>
</dbReference>
<dbReference type="RefSeq" id="WP_124962111.1">
    <property type="nucleotide sequence ID" value="NZ_CBFHCE010000099.1"/>
</dbReference>
<comment type="caution">
    <text evidence="3">The sequence shown here is derived from an EMBL/GenBank/DDBJ whole genome shotgun (WGS) entry which is preliminary data.</text>
</comment>
<organism evidence="3 4">
    <name type="scientific">Variovorax beijingensis</name>
    <dbReference type="NCBI Taxonomy" id="2496117"/>
    <lineage>
        <taxon>Bacteria</taxon>
        <taxon>Pseudomonadati</taxon>
        <taxon>Pseudomonadota</taxon>
        <taxon>Betaproteobacteria</taxon>
        <taxon>Burkholderiales</taxon>
        <taxon>Comamonadaceae</taxon>
        <taxon>Variovorax</taxon>
    </lineage>
</organism>
<evidence type="ECO:0000256" key="1">
    <source>
        <dbReference type="ARBA" id="ARBA00022801"/>
    </source>
</evidence>
<dbReference type="CDD" id="cd03443">
    <property type="entry name" value="PaaI_thioesterase"/>
    <property type="match status" value="1"/>
</dbReference>
<name>A0A3P3E567_9BURK</name>
<feature type="domain" description="Thioesterase" evidence="2">
    <location>
        <begin position="57"/>
        <end position="132"/>
    </location>
</feature>
<sequence>MKRDLALAPSFLDIHEGRAPHPPVAVLLGWHTLEFDSENGYIRGEMLAREEFLNPAGVLQGGMMCAMLDNAAGLAVMCTLGPGQMAPTLEIKSNFMRPGKPGKFIGEGWIRSQAAGVCFVEARLTTEAGQLVATASATARILAR</sequence>
<dbReference type="InterPro" id="IPR029069">
    <property type="entry name" value="HotDog_dom_sf"/>
</dbReference>
<reference evidence="3 4" key="1">
    <citation type="submission" date="2018-11" db="EMBL/GenBank/DDBJ databases">
        <title>The genome of Variovorax sp T529.</title>
        <authorList>
            <person name="Gao J."/>
        </authorList>
    </citation>
    <scope>NUCLEOTIDE SEQUENCE [LARGE SCALE GENOMIC DNA]</scope>
    <source>
        <strain evidence="3 4">T529</strain>
    </source>
</reference>